<dbReference type="PANTHER" id="PTHR44167:SF30">
    <property type="entry name" value="PHOSPHORYLASE KINASE"/>
    <property type="match status" value="1"/>
</dbReference>
<keyword evidence="2" id="KW-0418">Kinase</keyword>
<protein>
    <submittedName>
        <fullName evidence="2">Protein kinase</fullName>
    </submittedName>
</protein>
<keyword evidence="2" id="KW-0808">Transferase</keyword>
<organism evidence="2">
    <name type="scientific">Acinetobacter sp. A1-4-2</name>
    <dbReference type="NCBI Taxonomy" id="3156489"/>
    <lineage>
        <taxon>Bacteria</taxon>
        <taxon>Pseudomonadati</taxon>
        <taxon>Pseudomonadota</taxon>
        <taxon>Gammaproteobacteria</taxon>
        <taxon>Moraxellales</taxon>
        <taxon>Moraxellaceae</taxon>
        <taxon>Acinetobacter</taxon>
    </lineage>
</organism>
<dbReference type="PANTHER" id="PTHR44167">
    <property type="entry name" value="OVARIAN-SPECIFIC SERINE/THREONINE-PROTEIN KINASE LOK-RELATED"/>
    <property type="match status" value="1"/>
</dbReference>
<dbReference type="Gene3D" id="1.10.510.10">
    <property type="entry name" value="Transferase(Phosphotransferase) domain 1"/>
    <property type="match status" value="1"/>
</dbReference>
<sequence>MIQRKKPQNLLQFKDVDFSNIHLMLKTKPKSLTFGRCLYTFEYQQQRYWLKTQSLNSHPSIEDGFRNELLFYQQFLAQANSASSQPDFLLPFQMISNFKSLAESHMSGSAALILSDADLLLGNCTEMSLQQIKQTFLKLLDAVDQLHQLGWIHGDLKHEHLVKYQNRACLIDFEQVQKINAIHNPKNLTATPRYMAPELFQGSEKTVQTDIYALGIILYEWLNNQRLSAKNYHDWAYLHCQQLNIELPQPYLAFKQLLCGMLAKQKQQRFTDIATIKRCLVTENA</sequence>
<dbReference type="GO" id="GO:0004674">
    <property type="term" value="F:protein serine/threonine kinase activity"/>
    <property type="evidence" value="ECO:0007669"/>
    <property type="project" value="TreeGrafter"/>
</dbReference>
<feature type="domain" description="Protein kinase" evidence="1">
    <location>
        <begin position="1"/>
        <end position="285"/>
    </location>
</feature>
<dbReference type="EMBL" id="CP157981">
    <property type="protein sequence ID" value="XBU14579.1"/>
    <property type="molecule type" value="Genomic_DNA"/>
</dbReference>
<accession>A0AAU7SUA0</accession>
<dbReference type="InterPro" id="IPR000719">
    <property type="entry name" value="Prot_kinase_dom"/>
</dbReference>
<gene>
    <name evidence="2" type="ORF">ABJ384_08805</name>
</gene>
<dbReference type="Pfam" id="PF00069">
    <property type="entry name" value="Pkinase"/>
    <property type="match status" value="1"/>
</dbReference>
<dbReference type="RefSeq" id="WP_349926824.1">
    <property type="nucleotide sequence ID" value="NZ_CP157981.1"/>
</dbReference>
<dbReference type="AlphaFoldDB" id="A0AAU7SUA0"/>
<evidence type="ECO:0000313" key="2">
    <source>
        <dbReference type="EMBL" id="XBU14579.1"/>
    </source>
</evidence>
<dbReference type="InterPro" id="IPR011009">
    <property type="entry name" value="Kinase-like_dom_sf"/>
</dbReference>
<dbReference type="SMART" id="SM00220">
    <property type="entry name" value="S_TKc"/>
    <property type="match status" value="1"/>
</dbReference>
<dbReference type="SUPFAM" id="SSF56112">
    <property type="entry name" value="Protein kinase-like (PK-like)"/>
    <property type="match status" value="1"/>
</dbReference>
<proteinExistence type="predicted"/>
<dbReference type="GO" id="GO:0005524">
    <property type="term" value="F:ATP binding"/>
    <property type="evidence" value="ECO:0007669"/>
    <property type="project" value="InterPro"/>
</dbReference>
<dbReference type="PROSITE" id="PS50011">
    <property type="entry name" value="PROTEIN_KINASE_DOM"/>
    <property type="match status" value="1"/>
</dbReference>
<evidence type="ECO:0000259" key="1">
    <source>
        <dbReference type="PROSITE" id="PS50011"/>
    </source>
</evidence>
<reference evidence="2" key="1">
    <citation type="submission" date="2024-06" db="EMBL/GenBank/DDBJ databases">
        <authorList>
            <person name="Song Z."/>
        </authorList>
    </citation>
    <scope>NUCLEOTIDE SEQUENCE</scope>
    <source>
        <strain evidence="2">A1-4-2</strain>
    </source>
</reference>
<name>A0AAU7SUA0_9GAMM</name>